<dbReference type="InterPro" id="IPR004776">
    <property type="entry name" value="Mem_transp_PIN-like"/>
</dbReference>
<dbReference type="GO" id="GO:0005886">
    <property type="term" value="C:plasma membrane"/>
    <property type="evidence" value="ECO:0007669"/>
    <property type="project" value="UniProtKB-SubCell"/>
</dbReference>
<comment type="subcellular location">
    <subcellularLocation>
        <location evidence="1">Cell membrane</location>
        <topology evidence="1">Multi-pass membrane protein</topology>
    </subcellularLocation>
</comment>
<feature type="transmembrane region" description="Helical" evidence="8">
    <location>
        <begin position="62"/>
        <end position="84"/>
    </location>
</feature>
<keyword evidence="10" id="KW-1185">Reference proteome</keyword>
<evidence type="ECO:0000256" key="8">
    <source>
        <dbReference type="SAM" id="Phobius"/>
    </source>
</evidence>
<dbReference type="PROSITE" id="PS51257">
    <property type="entry name" value="PROKAR_LIPOPROTEIN"/>
    <property type="match status" value="1"/>
</dbReference>
<keyword evidence="4" id="KW-1003">Cell membrane</keyword>
<feature type="transmembrane region" description="Helical" evidence="8">
    <location>
        <begin position="6"/>
        <end position="25"/>
    </location>
</feature>
<organism evidence="9 10">
    <name type="scientific">Ruminococcus albus 8</name>
    <dbReference type="NCBI Taxonomy" id="246199"/>
    <lineage>
        <taxon>Bacteria</taxon>
        <taxon>Bacillati</taxon>
        <taxon>Bacillota</taxon>
        <taxon>Clostridia</taxon>
        <taxon>Eubacteriales</taxon>
        <taxon>Oscillospiraceae</taxon>
        <taxon>Ruminococcus</taxon>
    </lineage>
</organism>
<dbReference type="Proteomes" id="UP000004259">
    <property type="component" value="Unassembled WGS sequence"/>
</dbReference>
<evidence type="ECO:0000256" key="4">
    <source>
        <dbReference type="ARBA" id="ARBA00022475"/>
    </source>
</evidence>
<reference evidence="9 10" key="1">
    <citation type="submission" date="2011-02" db="EMBL/GenBank/DDBJ databases">
        <authorList>
            <person name="Nelson K.E."/>
            <person name="Sutton G."/>
            <person name="Torralba M."/>
            <person name="Durkin S."/>
            <person name="Harkins D."/>
            <person name="Montgomery R."/>
            <person name="Ziemer C."/>
            <person name="Klaassens E."/>
            <person name="Ocuiv P."/>
            <person name="Morrison M."/>
        </authorList>
    </citation>
    <scope>NUCLEOTIDE SEQUENCE [LARGE SCALE GENOMIC DNA]</scope>
    <source>
        <strain evidence="9 10">8</strain>
    </source>
</reference>
<feature type="transmembrane region" description="Helical" evidence="8">
    <location>
        <begin position="96"/>
        <end position="115"/>
    </location>
</feature>
<evidence type="ECO:0000256" key="2">
    <source>
        <dbReference type="ARBA" id="ARBA00010145"/>
    </source>
</evidence>
<dbReference type="PANTHER" id="PTHR36838:SF1">
    <property type="entry name" value="SLR1864 PROTEIN"/>
    <property type="match status" value="1"/>
</dbReference>
<feature type="transmembrane region" description="Helical" evidence="8">
    <location>
        <begin position="245"/>
        <end position="266"/>
    </location>
</feature>
<evidence type="ECO:0000256" key="3">
    <source>
        <dbReference type="ARBA" id="ARBA00022448"/>
    </source>
</evidence>
<proteinExistence type="inferred from homology"/>
<feature type="transmembrane region" description="Helical" evidence="8">
    <location>
        <begin position="278"/>
        <end position="297"/>
    </location>
</feature>
<evidence type="ECO:0000256" key="5">
    <source>
        <dbReference type="ARBA" id="ARBA00022692"/>
    </source>
</evidence>
<evidence type="ECO:0000256" key="6">
    <source>
        <dbReference type="ARBA" id="ARBA00022989"/>
    </source>
</evidence>
<evidence type="ECO:0000256" key="7">
    <source>
        <dbReference type="ARBA" id="ARBA00023136"/>
    </source>
</evidence>
<dbReference type="Pfam" id="PF03547">
    <property type="entry name" value="Mem_trans"/>
    <property type="match status" value="2"/>
</dbReference>
<dbReference type="InterPro" id="IPR038770">
    <property type="entry name" value="Na+/solute_symporter_sf"/>
</dbReference>
<keyword evidence="6 8" id="KW-1133">Transmembrane helix</keyword>
<protein>
    <submittedName>
        <fullName evidence="9">Transporter, auxin efflux carrier (AEC) family protein</fullName>
    </submittedName>
</protein>
<feature type="transmembrane region" description="Helical" evidence="8">
    <location>
        <begin position="151"/>
        <end position="172"/>
    </location>
</feature>
<dbReference type="AlphaFoldDB" id="E9SDA2"/>
<dbReference type="PANTHER" id="PTHR36838">
    <property type="entry name" value="AUXIN EFFLUX CARRIER FAMILY PROTEIN"/>
    <property type="match status" value="1"/>
</dbReference>
<evidence type="ECO:0000313" key="9">
    <source>
        <dbReference type="EMBL" id="EGC02724.1"/>
    </source>
</evidence>
<gene>
    <name evidence="9" type="ORF">CUS_5055</name>
</gene>
<feature type="transmembrane region" description="Helical" evidence="8">
    <location>
        <begin position="192"/>
        <end position="209"/>
    </location>
</feature>
<dbReference type="Gene3D" id="1.20.1530.20">
    <property type="match status" value="1"/>
</dbReference>
<keyword evidence="7 8" id="KW-0472">Membrane</keyword>
<dbReference type="EMBL" id="ADKM02000089">
    <property type="protein sequence ID" value="EGC02724.1"/>
    <property type="molecule type" value="Genomic_DNA"/>
</dbReference>
<evidence type="ECO:0000256" key="1">
    <source>
        <dbReference type="ARBA" id="ARBA00004651"/>
    </source>
</evidence>
<feature type="transmembrane region" description="Helical" evidence="8">
    <location>
        <begin position="216"/>
        <end position="239"/>
    </location>
</feature>
<feature type="transmembrane region" description="Helical" evidence="8">
    <location>
        <begin position="121"/>
        <end position="139"/>
    </location>
</feature>
<sequence>MILRQIVIMFIILLIGFGCSMKGLITKEGNKQLSAVALHIVNPLLIFMSYQSDYSSKLLRGLLWSFLLSGLSFAVTIGLSTLLIKKKRPEHDLERFSAVYSNCGFIGIPLIRGIYGAEGVLYLTAYITLFNILIWTHGLMTMKGSKDMKSFLNSLKAPSVVAVFIGLIFYLLQIRLPDFLHTSLQYVSDMNTPLAMLIAGSAAAQTNVVKALKNSGLYIVATLKLAVLPLAAMALLHFIPAPHMVQMVVLIASACPVATTGTMFAIQYDKNPERCSEFFAVTTLLSGLTLPVVTMLGEMWK</sequence>
<dbReference type="STRING" id="246199.CUS_5055"/>
<keyword evidence="5 8" id="KW-0812">Transmembrane</keyword>
<keyword evidence="3" id="KW-0813">Transport</keyword>
<comment type="caution">
    <text evidence="9">The sequence shown here is derived from an EMBL/GenBank/DDBJ whole genome shotgun (WGS) entry which is preliminary data.</text>
</comment>
<comment type="similarity">
    <text evidence="2">Belongs to the auxin efflux carrier (TC 2.A.69) family.</text>
</comment>
<evidence type="ECO:0000313" key="10">
    <source>
        <dbReference type="Proteomes" id="UP000004259"/>
    </source>
</evidence>
<dbReference type="eggNOG" id="COG0679">
    <property type="taxonomic scope" value="Bacteria"/>
</dbReference>
<name>E9SDA2_RUMAL</name>
<accession>E9SDA2</accession>
<dbReference type="GO" id="GO:0055085">
    <property type="term" value="P:transmembrane transport"/>
    <property type="evidence" value="ECO:0007669"/>
    <property type="project" value="InterPro"/>
</dbReference>
<feature type="transmembrane region" description="Helical" evidence="8">
    <location>
        <begin position="32"/>
        <end position="50"/>
    </location>
</feature>